<evidence type="ECO:0000313" key="1">
    <source>
        <dbReference type="EMBL" id="HFK20217.1"/>
    </source>
</evidence>
<dbReference type="AlphaFoldDB" id="A0A7C3J469"/>
<proteinExistence type="predicted"/>
<dbReference type="Pfam" id="PF09875">
    <property type="entry name" value="DUF2102"/>
    <property type="match status" value="1"/>
</dbReference>
<accession>A0A7C3J469</accession>
<dbReference type="NCBIfam" id="TIGR03272">
    <property type="entry name" value="methan_mark_6"/>
    <property type="match status" value="1"/>
</dbReference>
<dbReference type="InterPro" id="IPR012025">
    <property type="entry name" value="Methan_mark_6"/>
</dbReference>
<sequence length="138" mass="15502">MIKTYVVVLSSDSNLTPSMLTEKVTLMGGVEAKETCYGILVEGEEGRVKEVLEELRKLDPNRVFFKIRGYRIGDERICRAKRGGGPRPGYHMLSVEREALKNVARALDSPDSKPIERPLREKISAEKIKRIIEEGGSN</sequence>
<protein>
    <submittedName>
        <fullName evidence="1">Methanogenesis marker 6 protein</fullName>
    </submittedName>
</protein>
<dbReference type="EMBL" id="DSTX01000002">
    <property type="protein sequence ID" value="HFK20217.1"/>
    <property type="molecule type" value="Genomic_DNA"/>
</dbReference>
<reference evidence="1" key="1">
    <citation type="journal article" date="2020" name="mSystems">
        <title>Genome- and Community-Level Interaction Insights into Carbon Utilization and Element Cycling Functions of Hydrothermarchaeota in Hydrothermal Sediment.</title>
        <authorList>
            <person name="Zhou Z."/>
            <person name="Liu Y."/>
            <person name="Xu W."/>
            <person name="Pan J."/>
            <person name="Luo Z.H."/>
            <person name="Li M."/>
        </authorList>
    </citation>
    <scope>NUCLEOTIDE SEQUENCE [LARGE SCALE GENOMIC DNA]</scope>
    <source>
        <strain evidence="1">SpSt-468</strain>
    </source>
</reference>
<gene>
    <name evidence="1" type="ORF">ENS19_02950</name>
</gene>
<comment type="caution">
    <text evidence="1">The sequence shown here is derived from an EMBL/GenBank/DDBJ whole genome shotgun (WGS) entry which is preliminary data.</text>
</comment>
<organism evidence="1">
    <name type="scientific">Candidatus Methanomethylicus mesodigestus</name>
    <dbReference type="NCBI Taxonomy" id="1867258"/>
    <lineage>
        <taxon>Archaea</taxon>
        <taxon>Thermoproteota</taxon>
        <taxon>Methanosuratincolia</taxon>
        <taxon>Candidatus Methanomethylicales</taxon>
        <taxon>Candidatus Methanomethylicaceae</taxon>
        <taxon>Candidatus Methanomethylicus</taxon>
    </lineage>
</organism>
<name>A0A7C3J469_9CREN</name>
<dbReference type="PIRSF" id="PIRSF005642">
    <property type="entry name" value="UCP005642"/>
    <property type="match status" value="1"/>
</dbReference>